<keyword evidence="1" id="KW-0418">Kinase</keyword>
<dbReference type="Gene3D" id="3.40.50.300">
    <property type="entry name" value="P-loop containing nucleotide triphosphate hydrolases"/>
    <property type="match status" value="1"/>
</dbReference>
<protein>
    <submittedName>
        <fullName evidence="1">Nucleoside-diphosphate kinase</fullName>
    </submittedName>
</protein>
<gene>
    <name evidence="1" type="ORF">APTSU1_001649200</name>
</gene>
<keyword evidence="2" id="KW-1185">Reference proteome</keyword>
<dbReference type="GO" id="GO:0016301">
    <property type="term" value="F:kinase activity"/>
    <property type="evidence" value="ECO:0007669"/>
    <property type="project" value="UniProtKB-KW"/>
</dbReference>
<dbReference type="InterPro" id="IPR033690">
    <property type="entry name" value="Adenylat_kinase_CS"/>
</dbReference>
<evidence type="ECO:0000313" key="1">
    <source>
        <dbReference type="EMBL" id="GAB1301254.1"/>
    </source>
</evidence>
<dbReference type="PROSITE" id="PS00113">
    <property type="entry name" value="ADENYLATE_KINASE"/>
    <property type="match status" value="1"/>
</dbReference>
<organism evidence="1 2">
    <name type="scientific">Apodemus speciosus</name>
    <name type="common">Large Japanese field mouse</name>
    <dbReference type="NCBI Taxonomy" id="105296"/>
    <lineage>
        <taxon>Eukaryota</taxon>
        <taxon>Metazoa</taxon>
        <taxon>Chordata</taxon>
        <taxon>Craniata</taxon>
        <taxon>Vertebrata</taxon>
        <taxon>Euteleostomi</taxon>
        <taxon>Mammalia</taxon>
        <taxon>Eutheria</taxon>
        <taxon>Euarchontoglires</taxon>
        <taxon>Glires</taxon>
        <taxon>Rodentia</taxon>
        <taxon>Myomorpha</taxon>
        <taxon>Muroidea</taxon>
        <taxon>Muridae</taxon>
        <taxon>Murinae</taxon>
        <taxon>Apodemus</taxon>
    </lineage>
</organism>
<reference evidence="1 2" key="1">
    <citation type="submission" date="2024-08" db="EMBL/GenBank/DDBJ databases">
        <title>The draft genome of Apodemus speciosus.</title>
        <authorList>
            <person name="Nabeshima K."/>
            <person name="Suzuki S."/>
            <person name="Onuma M."/>
        </authorList>
    </citation>
    <scope>NUCLEOTIDE SEQUENCE [LARGE SCALE GENOMIC DNA]</scope>
    <source>
        <strain evidence="1">IB14-021</strain>
    </source>
</reference>
<dbReference type="Proteomes" id="UP001623349">
    <property type="component" value="Unassembled WGS sequence"/>
</dbReference>
<comment type="caution">
    <text evidence="1">The sequence shown here is derived from an EMBL/GenBank/DDBJ whole genome shotgun (WGS) entry which is preliminary data.</text>
</comment>
<proteinExistence type="predicted"/>
<dbReference type="EMBL" id="BAAFST010000017">
    <property type="protein sequence ID" value="GAB1301254.1"/>
    <property type="molecule type" value="Genomic_DNA"/>
</dbReference>
<dbReference type="InterPro" id="IPR027417">
    <property type="entry name" value="P-loop_NTPase"/>
</dbReference>
<keyword evidence="1" id="KW-0808">Transferase</keyword>
<name>A0ABQ0FPT5_APOSI</name>
<evidence type="ECO:0000313" key="2">
    <source>
        <dbReference type="Proteomes" id="UP001623349"/>
    </source>
</evidence>
<sequence>MVTDNLLSYPNCRGFLVDGFPRVLEQAKEFERIVSDLRPRARAPFGECAT</sequence>
<accession>A0ABQ0FPT5</accession>